<evidence type="ECO:0000313" key="1">
    <source>
        <dbReference type="Ensembl" id="ENSOCUP00000029139.1"/>
    </source>
</evidence>
<dbReference type="GeneTree" id="ENSGT01150000286964"/>
<evidence type="ECO:0008006" key="3">
    <source>
        <dbReference type="Google" id="ProtNLM"/>
    </source>
</evidence>
<reference evidence="1" key="2">
    <citation type="submission" date="2025-08" db="UniProtKB">
        <authorList>
            <consortium name="Ensembl"/>
        </authorList>
    </citation>
    <scope>IDENTIFICATION</scope>
    <source>
        <strain evidence="1">Thorbecke</strain>
    </source>
</reference>
<name>A0A5F9C601_RABIT</name>
<reference evidence="1" key="3">
    <citation type="submission" date="2025-09" db="UniProtKB">
        <authorList>
            <consortium name="Ensembl"/>
        </authorList>
    </citation>
    <scope>IDENTIFICATION</scope>
    <source>
        <strain evidence="1">Thorbecke</strain>
    </source>
</reference>
<dbReference type="Ensembl" id="ENSOCUT00000059789.1">
    <property type="protein sequence ID" value="ENSOCUP00000029139.1"/>
    <property type="gene ID" value="ENSOCUG00000032940.1"/>
</dbReference>
<sequence length="353" mass="40373">MILYLEDPKNSTKRILELIEEFGKVAGYKINAQKSTAFVYTSNAMTEKELLRSIPFTIATKTIKYLGINLTKDVKDLYDENYKILKKEIEGDTKKWKNLPCSWIGRINIIKMSILPKAIYRFNAIPIKIPKAFFSDMEKMMLKFIWRRKRPRIAKAILYNKNKAGGITIPDFRTYYRAVVIKTAWYLSLPVFTEERHRTLRCSSVCSALPGFAAGSSRVGYHPFYLRGRAVPPATFPTSAGERHTAGRLSRGLLRCSSDVPSDRCSWCMLSLSYFIVLFHQSQLCYPHTEYAALLQSGAGPTVYWLNWRQLCRSCFLLSQRHIVGEQMHRISLNSSNSIVRVAPHSTGTKTDG</sequence>
<accession>A0A5F9C601</accession>
<dbReference type="PANTHER" id="PTHR31635">
    <property type="entry name" value="REVERSE TRANSCRIPTASE DOMAIN-CONTAINING PROTEIN-RELATED"/>
    <property type="match status" value="1"/>
</dbReference>
<dbReference type="InParanoid" id="A0A5F9C601"/>
<protein>
    <recommendedName>
        <fullName evidence="3">Reverse transcriptase domain-containing protein</fullName>
    </recommendedName>
</protein>
<dbReference type="PANTHER" id="PTHR31635:SF196">
    <property type="entry name" value="REVERSE TRANSCRIPTASE DOMAIN-CONTAINING PROTEIN-RELATED"/>
    <property type="match status" value="1"/>
</dbReference>
<organism evidence="1 2">
    <name type="scientific">Oryctolagus cuniculus</name>
    <name type="common">Rabbit</name>
    <dbReference type="NCBI Taxonomy" id="9986"/>
    <lineage>
        <taxon>Eukaryota</taxon>
        <taxon>Metazoa</taxon>
        <taxon>Chordata</taxon>
        <taxon>Craniata</taxon>
        <taxon>Vertebrata</taxon>
        <taxon>Euteleostomi</taxon>
        <taxon>Mammalia</taxon>
        <taxon>Eutheria</taxon>
        <taxon>Euarchontoglires</taxon>
        <taxon>Glires</taxon>
        <taxon>Lagomorpha</taxon>
        <taxon>Leporidae</taxon>
        <taxon>Oryctolagus</taxon>
    </lineage>
</organism>
<proteinExistence type="predicted"/>
<reference evidence="1 2" key="1">
    <citation type="journal article" date="2011" name="Nature">
        <title>A high-resolution map of human evolutionary constraint using 29 mammals.</title>
        <authorList>
            <person name="Lindblad-Toh K."/>
            <person name="Garber M."/>
            <person name="Zuk O."/>
            <person name="Lin M.F."/>
            <person name="Parker B.J."/>
            <person name="Washietl S."/>
            <person name="Kheradpour P."/>
            <person name="Ernst J."/>
            <person name="Jordan G."/>
            <person name="Mauceli E."/>
            <person name="Ward L.D."/>
            <person name="Lowe C.B."/>
            <person name="Holloway A.K."/>
            <person name="Clamp M."/>
            <person name="Gnerre S."/>
            <person name="Alfoldi J."/>
            <person name="Beal K."/>
            <person name="Chang J."/>
            <person name="Clawson H."/>
            <person name="Cuff J."/>
            <person name="Di Palma F."/>
            <person name="Fitzgerald S."/>
            <person name="Flicek P."/>
            <person name="Guttman M."/>
            <person name="Hubisz M.J."/>
            <person name="Jaffe D.B."/>
            <person name="Jungreis I."/>
            <person name="Kent W.J."/>
            <person name="Kostka D."/>
            <person name="Lara M."/>
            <person name="Martins A.L."/>
            <person name="Massingham T."/>
            <person name="Moltke I."/>
            <person name="Raney B.J."/>
            <person name="Rasmussen M.D."/>
            <person name="Robinson J."/>
            <person name="Stark A."/>
            <person name="Vilella A.J."/>
            <person name="Wen J."/>
            <person name="Xie X."/>
            <person name="Zody M.C."/>
            <person name="Baldwin J."/>
            <person name="Bloom T."/>
            <person name="Chin C.W."/>
            <person name="Heiman D."/>
            <person name="Nicol R."/>
            <person name="Nusbaum C."/>
            <person name="Young S."/>
            <person name="Wilkinson J."/>
            <person name="Worley K.C."/>
            <person name="Kovar C.L."/>
            <person name="Muzny D.M."/>
            <person name="Gibbs R.A."/>
            <person name="Cree A."/>
            <person name="Dihn H.H."/>
            <person name="Fowler G."/>
            <person name="Jhangiani S."/>
            <person name="Joshi V."/>
            <person name="Lee S."/>
            <person name="Lewis L.R."/>
            <person name="Nazareth L.V."/>
            <person name="Okwuonu G."/>
            <person name="Santibanez J."/>
            <person name="Warren W.C."/>
            <person name="Mardis E.R."/>
            <person name="Weinstock G.M."/>
            <person name="Wilson R.K."/>
            <person name="Delehaunty K."/>
            <person name="Dooling D."/>
            <person name="Fronik C."/>
            <person name="Fulton L."/>
            <person name="Fulton B."/>
            <person name="Graves T."/>
            <person name="Minx P."/>
            <person name="Sodergren E."/>
            <person name="Birney E."/>
            <person name="Margulies E.H."/>
            <person name="Herrero J."/>
            <person name="Green E.D."/>
            <person name="Haussler D."/>
            <person name="Siepel A."/>
            <person name="Goldman N."/>
            <person name="Pollard K.S."/>
            <person name="Pedersen J.S."/>
            <person name="Lander E.S."/>
            <person name="Kellis M."/>
        </authorList>
    </citation>
    <scope>NUCLEOTIDE SEQUENCE [LARGE SCALE GENOMIC DNA]</scope>
    <source>
        <strain evidence="1 2">Thorbecke inbred</strain>
    </source>
</reference>
<dbReference type="Proteomes" id="UP000001811">
    <property type="component" value="Chromosome 11"/>
</dbReference>
<dbReference type="Bgee" id="ENSOCUG00000032940">
    <property type="expression patterns" value="Expressed in uterus"/>
</dbReference>
<keyword evidence="2" id="KW-1185">Reference proteome</keyword>
<evidence type="ECO:0000313" key="2">
    <source>
        <dbReference type="Proteomes" id="UP000001811"/>
    </source>
</evidence>
<dbReference type="EMBL" id="AAGW02030828">
    <property type="status" value="NOT_ANNOTATED_CDS"/>
    <property type="molecule type" value="Genomic_DNA"/>
</dbReference>
<dbReference type="AlphaFoldDB" id="A0A5F9C601"/>